<gene>
    <name evidence="1" type="ORF">H8L32_11120</name>
</gene>
<evidence type="ECO:0000313" key="2">
    <source>
        <dbReference type="Proteomes" id="UP000650424"/>
    </source>
</evidence>
<evidence type="ECO:0000313" key="1">
    <source>
        <dbReference type="EMBL" id="MBC3918028.1"/>
    </source>
</evidence>
<organism evidence="1 2">
    <name type="scientific">Undibacterium hunanense</name>
    <dbReference type="NCBI Taxonomy" id="2762292"/>
    <lineage>
        <taxon>Bacteria</taxon>
        <taxon>Pseudomonadati</taxon>
        <taxon>Pseudomonadota</taxon>
        <taxon>Betaproteobacteria</taxon>
        <taxon>Burkholderiales</taxon>
        <taxon>Oxalobacteraceae</taxon>
        <taxon>Undibacterium</taxon>
    </lineage>
</organism>
<comment type="caution">
    <text evidence="1">The sequence shown here is derived from an EMBL/GenBank/DDBJ whole genome shotgun (WGS) entry which is preliminary data.</text>
</comment>
<name>A0ABR6ZQ89_9BURK</name>
<dbReference type="RefSeq" id="WP_186947250.1">
    <property type="nucleotide sequence ID" value="NZ_JACOGF010000004.1"/>
</dbReference>
<keyword evidence="2" id="KW-1185">Reference proteome</keyword>
<dbReference type="InterPro" id="IPR045929">
    <property type="entry name" value="DUF6348"/>
</dbReference>
<proteinExistence type="predicted"/>
<reference evidence="1 2" key="1">
    <citation type="submission" date="2020-08" db="EMBL/GenBank/DDBJ databases">
        <title>Novel species isolated from subtropical streams in China.</title>
        <authorList>
            <person name="Lu H."/>
        </authorList>
    </citation>
    <scope>NUCLEOTIDE SEQUENCE [LARGE SCALE GENOMIC DNA]</scope>
    <source>
        <strain evidence="1 2">CY18W</strain>
    </source>
</reference>
<accession>A0ABR6ZQ89</accession>
<protein>
    <submittedName>
        <fullName evidence="1">Uncharacterized protein</fullName>
    </submittedName>
</protein>
<dbReference type="Proteomes" id="UP000650424">
    <property type="component" value="Unassembled WGS sequence"/>
</dbReference>
<dbReference type="EMBL" id="JACOGF010000004">
    <property type="protein sequence ID" value="MBC3918028.1"/>
    <property type="molecule type" value="Genomic_DNA"/>
</dbReference>
<sequence>MSLTHSFSKVFNTVKEKLLPAQAIPQQQAASPSIETDPVLMQMVFEVLTAENIKATWQGSYLRLADGLVLAAERVEAVTLAEDRFRTCTRIHVSHADYFPQGLSEYQHAMGTSEVLAMTEGFRTWARMDLLALLDATRELPKDCTVIEMNVASETDVAAGKAVYRQVILGPVAHLATLPAPKRKEEHPFCPCCLFTESMPAFHDLLQTRQFLGVRLFVSRDNEGKLAVDCRVNGEDFPAATEHLQNYAEKWPQRGLEFRKQYVVIRSSERSVNAGGAIHSVDNAVDSANASSAKV</sequence>
<dbReference type="Pfam" id="PF19875">
    <property type="entry name" value="DUF6348"/>
    <property type="match status" value="1"/>
</dbReference>